<keyword evidence="5" id="KW-0699">rRNA-binding</keyword>
<evidence type="ECO:0000256" key="2">
    <source>
        <dbReference type="ARBA" id="ARBA00022980"/>
    </source>
</evidence>
<dbReference type="GO" id="GO:0070180">
    <property type="term" value="F:large ribosomal subunit rRNA binding"/>
    <property type="evidence" value="ECO:0007669"/>
    <property type="project" value="UniProtKB-UniRule"/>
</dbReference>
<feature type="compositionally biased region" description="Low complexity" evidence="6">
    <location>
        <begin position="201"/>
        <end position="230"/>
    </location>
</feature>
<dbReference type="PANTHER" id="PTHR11560">
    <property type="entry name" value="39S RIBOSOMAL PROTEIN L10, MITOCHONDRIAL"/>
    <property type="match status" value="1"/>
</dbReference>
<comment type="similarity">
    <text evidence="1 5">Belongs to the universal ribosomal protein uL10 family.</text>
</comment>
<dbReference type="HAMAP" id="MF_00362">
    <property type="entry name" value="Ribosomal_uL10"/>
    <property type="match status" value="1"/>
</dbReference>
<evidence type="ECO:0000256" key="3">
    <source>
        <dbReference type="ARBA" id="ARBA00023274"/>
    </source>
</evidence>
<dbReference type="GO" id="GO:1990904">
    <property type="term" value="C:ribonucleoprotein complex"/>
    <property type="evidence" value="ECO:0007669"/>
    <property type="project" value="UniProtKB-KW"/>
</dbReference>
<evidence type="ECO:0000256" key="6">
    <source>
        <dbReference type="SAM" id="MobiDB-lite"/>
    </source>
</evidence>
<dbReference type="InterPro" id="IPR001790">
    <property type="entry name" value="Ribosomal_uL10"/>
</dbReference>
<dbReference type="GO" id="GO:0005840">
    <property type="term" value="C:ribosome"/>
    <property type="evidence" value="ECO:0007669"/>
    <property type="project" value="UniProtKB-KW"/>
</dbReference>
<evidence type="ECO:0000256" key="5">
    <source>
        <dbReference type="HAMAP-Rule" id="MF_00362"/>
    </source>
</evidence>
<evidence type="ECO:0000256" key="1">
    <source>
        <dbReference type="ARBA" id="ARBA00008889"/>
    </source>
</evidence>
<dbReference type="EMBL" id="AMFJ01000366">
    <property type="protein sequence ID" value="EKE28132.1"/>
    <property type="molecule type" value="Genomic_DNA"/>
</dbReference>
<organism evidence="7">
    <name type="scientific">uncultured bacterium</name>
    <name type="common">gcode 4</name>
    <dbReference type="NCBI Taxonomy" id="1234023"/>
    <lineage>
        <taxon>Bacteria</taxon>
        <taxon>environmental samples</taxon>
    </lineage>
</organism>
<comment type="subunit">
    <text evidence="5">Part of the ribosomal stalk of the 50S ribosomal subunit. The N-terminus interacts with L11 and the large rRNA to form the base of the stalk. The C-terminus forms an elongated spine to which L12 dimers bind in a sequential fashion forming a multimeric L10(L12)X complex.</text>
</comment>
<protein>
    <recommendedName>
        <fullName evidence="4 5">Large ribosomal subunit protein uL10</fullName>
    </recommendedName>
</protein>
<evidence type="ECO:0000256" key="4">
    <source>
        <dbReference type="ARBA" id="ARBA00035202"/>
    </source>
</evidence>
<evidence type="ECO:0000313" key="7">
    <source>
        <dbReference type="EMBL" id="EKE28132.1"/>
    </source>
</evidence>
<gene>
    <name evidence="5" type="primary">rplJ</name>
    <name evidence="7" type="ORF">ACD_3C00092G0001</name>
</gene>
<dbReference type="Gene3D" id="6.10.250.290">
    <property type="match status" value="1"/>
</dbReference>
<comment type="caution">
    <text evidence="7">The sequence shown here is derived from an EMBL/GenBank/DDBJ whole genome shotgun (WGS) entry which is preliminary data.</text>
</comment>
<feature type="compositionally biased region" description="Basic and acidic residues" evidence="6">
    <location>
        <begin position="242"/>
        <end position="252"/>
    </location>
</feature>
<dbReference type="SUPFAM" id="SSF160369">
    <property type="entry name" value="Ribosomal protein L10-like"/>
    <property type="match status" value="1"/>
</dbReference>
<dbReference type="NCBIfam" id="NF000955">
    <property type="entry name" value="PRK00099.1-1"/>
    <property type="match status" value="1"/>
</dbReference>
<dbReference type="Gene3D" id="3.30.70.1730">
    <property type="match status" value="1"/>
</dbReference>
<feature type="region of interest" description="Disordered" evidence="6">
    <location>
        <begin position="201"/>
        <end position="252"/>
    </location>
</feature>
<keyword evidence="5" id="KW-0694">RNA-binding</keyword>
<keyword evidence="3 5" id="KW-0687">Ribonucleoprotein</keyword>
<comment type="function">
    <text evidence="5">Forms part of the ribosomal stalk, playing a central role in the interaction of the ribosome with GTP-bound translation factors.</text>
</comment>
<dbReference type="InterPro" id="IPR022973">
    <property type="entry name" value="Ribosomal_uL10_bac"/>
</dbReference>
<dbReference type="InterPro" id="IPR047865">
    <property type="entry name" value="Ribosomal_uL10_bac_type"/>
</dbReference>
<dbReference type="CDD" id="cd05797">
    <property type="entry name" value="Ribosomal_L10"/>
    <property type="match status" value="1"/>
</dbReference>
<proteinExistence type="inferred from homology"/>
<sequence length="252" mass="27179">MAVSKAKKVDILAQIEQELKGATSVAFTSNTKLTVEEISSLRRDLRKVDAKFMLAKKTLIRIAFKNVYNVEISEDIMPGQVAVLISKWDKIAGLSVVNKYAFELRKEEKIKFVGAYFDGEIIDAAWAAKLANLPSREVLLSKLLGSMKAPIAALARFLDAAKTDLEAKNLTKVGDLIGSAPAKKVEAKEEAVVAPVVAEEAAPEVAETPAEVPAETASVETPALETPAPETTEEAETPAATEEEKKEEKAAE</sequence>
<dbReference type="GO" id="GO:0006412">
    <property type="term" value="P:translation"/>
    <property type="evidence" value="ECO:0007669"/>
    <property type="project" value="UniProtKB-UniRule"/>
</dbReference>
<accession>K2G1R1</accession>
<dbReference type="AlphaFoldDB" id="K2G1R1"/>
<name>K2G1R1_9BACT</name>
<dbReference type="InterPro" id="IPR043141">
    <property type="entry name" value="Ribosomal_uL10-like_sf"/>
</dbReference>
<dbReference type="Pfam" id="PF00466">
    <property type="entry name" value="Ribosomal_L10"/>
    <property type="match status" value="1"/>
</dbReference>
<reference evidence="7" key="1">
    <citation type="journal article" date="2012" name="Science">
        <title>Fermentation, hydrogen, and sulfur metabolism in multiple uncultivated bacterial phyla.</title>
        <authorList>
            <person name="Wrighton K.C."/>
            <person name="Thomas B.C."/>
            <person name="Sharon I."/>
            <person name="Miller C.S."/>
            <person name="Castelle C.J."/>
            <person name="VerBerkmoes N.C."/>
            <person name="Wilkins M.J."/>
            <person name="Hettich R.L."/>
            <person name="Lipton M.S."/>
            <person name="Williams K.H."/>
            <person name="Long P.E."/>
            <person name="Banfield J.F."/>
        </authorList>
    </citation>
    <scope>NUCLEOTIDE SEQUENCE [LARGE SCALE GENOMIC DNA]</scope>
</reference>
<keyword evidence="2 5" id="KW-0689">Ribosomal protein</keyword>